<dbReference type="EMBL" id="AOPZ01000147">
    <property type="protein sequence ID" value="EPH43668.1"/>
    <property type="molecule type" value="Genomic_DNA"/>
</dbReference>
<evidence type="ECO:0000313" key="3">
    <source>
        <dbReference type="Proteomes" id="UP000014629"/>
    </source>
</evidence>
<organism evidence="2 3">
    <name type="scientific">Streptomyces aurantiacus JA 4570</name>
    <dbReference type="NCBI Taxonomy" id="1286094"/>
    <lineage>
        <taxon>Bacteria</taxon>
        <taxon>Bacillati</taxon>
        <taxon>Actinomycetota</taxon>
        <taxon>Actinomycetes</taxon>
        <taxon>Kitasatosporales</taxon>
        <taxon>Streptomycetaceae</taxon>
        <taxon>Streptomyces</taxon>
        <taxon>Streptomyces aurantiacus group</taxon>
    </lineage>
</organism>
<comment type="caution">
    <text evidence="2">The sequence shown here is derived from an EMBL/GenBank/DDBJ whole genome shotgun (WGS) entry which is preliminary data.</text>
</comment>
<dbReference type="AlphaFoldDB" id="S3ZKF8"/>
<sequence>MRRPPRRLRRASPRGSAAGARRRLRQTGDSTAGPARGGRVHVRRGVHSATMAP</sequence>
<protein>
    <submittedName>
        <fullName evidence="2">Uncharacterized protein</fullName>
    </submittedName>
</protein>
<feature type="region of interest" description="Disordered" evidence="1">
    <location>
        <begin position="1"/>
        <end position="53"/>
    </location>
</feature>
<reference evidence="2 3" key="1">
    <citation type="submission" date="2013-02" db="EMBL/GenBank/DDBJ databases">
        <title>Draft Genome Sequence of Streptomyces aurantiacus, Which Produces Setomimycin.</title>
        <authorList>
            <person name="Gruening B.A."/>
            <person name="Praeg A."/>
            <person name="Erxleben A."/>
            <person name="Guenther S."/>
            <person name="Mueller M."/>
        </authorList>
    </citation>
    <scope>NUCLEOTIDE SEQUENCE [LARGE SCALE GENOMIC DNA]</scope>
    <source>
        <strain evidence="2 3">JA 4570</strain>
    </source>
</reference>
<dbReference type="Proteomes" id="UP000014629">
    <property type="component" value="Unassembled WGS sequence"/>
</dbReference>
<evidence type="ECO:0000313" key="2">
    <source>
        <dbReference type="EMBL" id="EPH43668.1"/>
    </source>
</evidence>
<keyword evidence="3" id="KW-1185">Reference proteome</keyword>
<evidence type="ECO:0000256" key="1">
    <source>
        <dbReference type="SAM" id="MobiDB-lite"/>
    </source>
</evidence>
<name>S3ZKF8_9ACTN</name>
<proteinExistence type="predicted"/>
<dbReference type="PATRIC" id="fig|1286094.4.peg.3263"/>
<feature type="compositionally biased region" description="Basic residues" evidence="1">
    <location>
        <begin position="1"/>
        <end position="12"/>
    </location>
</feature>
<gene>
    <name evidence="2" type="ORF">STRAU_3297</name>
</gene>
<accession>S3ZKF8</accession>